<organism evidence="4 5">
    <name type="scientific">Neonectria ditissima</name>
    <dbReference type="NCBI Taxonomy" id="78410"/>
    <lineage>
        <taxon>Eukaryota</taxon>
        <taxon>Fungi</taxon>
        <taxon>Dikarya</taxon>
        <taxon>Ascomycota</taxon>
        <taxon>Pezizomycotina</taxon>
        <taxon>Sordariomycetes</taxon>
        <taxon>Hypocreomycetidae</taxon>
        <taxon>Hypocreales</taxon>
        <taxon>Nectriaceae</taxon>
        <taxon>Neonectria</taxon>
    </lineage>
</organism>
<name>A0A0P7BJ84_9HYPO</name>
<feature type="region of interest" description="Disordered" evidence="2">
    <location>
        <begin position="111"/>
        <end position="137"/>
    </location>
</feature>
<dbReference type="PROSITE" id="PS00463">
    <property type="entry name" value="ZN2_CY6_FUNGAL_1"/>
    <property type="match status" value="1"/>
</dbReference>
<protein>
    <recommendedName>
        <fullName evidence="3">Zn(2)-C6 fungal-type domain-containing protein</fullName>
    </recommendedName>
</protein>
<feature type="compositionally biased region" description="Low complexity" evidence="2">
    <location>
        <begin position="1"/>
        <end position="14"/>
    </location>
</feature>
<dbReference type="PANTHER" id="PTHR37534:SF46">
    <property type="entry name" value="ZN(II)2CYS6 TRANSCRIPTION FACTOR (EUROFUNG)"/>
    <property type="match status" value="1"/>
</dbReference>
<evidence type="ECO:0000313" key="5">
    <source>
        <dbReference type="Proteomes" id="UP000050424"/>
    </source>
</evidence>
<dbReference type="GO" id="GO:0000981">
    <property type="term" value="F:DNA-binding transcription factor activity, RNA polymerase II-specific"/>
    <property type="evidence" value="ECO:0007669"/>
    <property type="project" value="InterPro"/>
</dbReference>
<dbReference type="InterPro" id="IPR001138">
    <property type="entry name" value="Zn2Cys6_DnaBD"/>
</dbReference>
<reference evidence="4 5" key="1">
    <citation type="submission" date="2015-09" db="EMBL/GenBank/DDBJ databases">
        <title>Draft genome of a European isolate of the apple canker pathogen Neonectria ditissima.</title>
        <authorList>
            <person name="Gomez-Cortecero A."/>
            <person name="Harrison R.J."/>
            <person name="Armitage A.D."/>
        </authorList>
    </citation>
    <scope>NUCLEOTIDE SEQUENCE [LARGE SCALE GENOMIC DNA]</scope>
    <source>
        <strain evidence="4 5">R09/05</strain>
    </source>
</reference>
<evidence type="ECO:0000256" key="2">
    <source>
        <dbReference type="SAM" id="MobiDB-lite"/>
    </source>
</evidence>
<dbReference type="Gene3D" id="4.10.240.10">
    <property type="entry name" value="Zn(2)-C6 fungal-type DNA-binding domain"/>
    <property type="match status" value="1"/>
</dbReference>
<dbReference type="Pfam" id="PF00172">
    <property type="entry name" value="Zn_clus"/>
    <property type="match status" value="1"/>
</dbReference>
<evidence type="ECO:0000256" key="1">
    <source>
        <dbReference type="ARBA" id="ARBA00023242"/>
    </source>
</evidence>
<dbReference type="SUPFAM" id="SSF57701">
    <property type="entry name" value="Zn2/Cys6 DNA-binding domain"/>
    <property type="match status" value="1"/>
</dbReference>
<feature type="compositionally biased region" description="Polar residues" evidence="2">
    <location>
        <begin position="125"/>
        <end position="137"/>
    </location>
</feature>
<sequence length="546" mass="61069">MPPPHDSSTSPSSTDGRKVRSKNGCVTCRTRKIKCDERRPVCQRCANSPLKCDWLEPGRPLSLRRGPKLAISNTKSQRRLAPTLPATRLDRWYLDAENVCRNEHLQTSKTCTDPILSHRTERSNKSSPQPTLSTSHVPLSNSLQLSADDRAAFLYIPDSILVLTYGKPWKWSCFSYVHTHIASQYSGVMRGFIAVAAMEMRSRELLAAQDGKDSARSIERAQRIGDSATKHYSLALKDLSSLLDQVCRSEGRSNDIDALFAMWFLILKFESYDSGSTETSSVHFDGIRSFLEPYLEGGDASGKKLPFASQPFLLFTLYLDADSASGNANCGQLCTDLLARDANVLISHDNLFRSARSVLPKMWGEVYPVAELLDDLENYRPLRLYHLCQAAKLDLVRLTRSTSHGQQGDTSPKRLWQHIQNFGDEFADILLLAKMVPDSGGKRLMWTVYSAALDFHALQILCLSLYPREDARAVQDSALSQMLAIASKALGEDARQICRFMWSLSIALCKIQGRNDQHWLSVHLDRARVLFANFSGPGSVLQGINH</sequence>
<keyword evidence="1" id="KW-0539">Nucleus</keyword>
<dbReference type="GO" id="GO:0008270">
    <property type="term" value="F:zinc ion binding"/>
    <property type="evidence" value="ECO:0007669"/>
    <property type="project" value="InterPro"/>
</dbReference>
<evidence type="ECO:0000259" key="3">
    <source>
        <dbReference type="PROSITE" id="PS50048"/>
    </source>
</evidence>
<dbReference type="PROSITE" id="PS50048">
    <property type="entry name" value="ZN2_CY6_FUNGAL_2"/>
    <property type="match status" value="1"/>
</dbReference>
<dbReference type="OrthoDB" id="648861at2759"/>
<gene>
    <name evidence="4" type="ORF">AK830_g1343</name>
</gene>
<dbReference type="CDD" id="cd00067">
    <property type="entry name" value="GAL4"/>
    <property type="match status" value="1"/>
</dbReference>
<feature type="region of interest" description="Disordered" evidence="2">
    <location>
        <begin position="1"/>
        <end position="21"/>
    </location>
</feature>
<dbReference type="Proteomes" id="UP000050424">
    <property type="component" value="Unassembled WGS sequence"/>
</dbReference>
<dbReference type="EMBL" id="LKCW01000010">
    <property type="protein sequence ID" value="KPM45235.1"/>
    <property type="molecule type" value="Genomic_DNA"/>
</dbReference>
<dbReference type="STRING" id="78410.A0A0P7BJ84"/>
<evidence type="ECO:0000313" key="4">
    <source>
        <dbReference type="EMBL" id="KPM45235.1"/>
    </source>
</evidence>
<dbReference type="SMART" id="SM00066">
    <property type="entry name" value="GAL4"/>
    <property type="match status" value="1"/>
</dbReference>
<feature type="domain" description="Zn(2)-C6 fungal-type" evidence="3">
    <location>
        <begin position="24"/>
        <end position="54"/>
    </location>
</feature>
<comment type="caution">
    <text evidence="4">The sequence shown here is derived from an EMBL/GenBank/DDBJ whole genome shotgun (WGS) entry which is preliminary data.</text>
</comment>
<accession>A0A0P7BJ84</accession>
<dbReference type="InterPro" id="IPR036864">
    <property type="entry name" value="Zn2-C6_fun-type_DNA-bd_sf"/>
</dbReference>
<dbReference type="PANTHER" id="PTHR37534">
    <property type="entry name" value="TRANSCRIPTIONAL ACTIVATOR PROTEIN UGA3"/>
    <property type="match status" value="1"/>
</dbReference>
<proteinExistence type="predicted"/>
<dbReference type="AlphaFoldDB" id="A0A0P7BJ84"/>
<keyword evidence="5" id="KW-1185">Reference proteome</keyword>